<dbReference type="InterPro" id="IPR035919">
    <property type="entry name" value="EAL_sf"/>
</dbReference>
<dbReference type="InterPro" id="IPR001633">
    <property type="entry name" value="EAL_dom"/>
</dbReference>
<feature type="domain" description="EAL" evidence="2">
    <location>
        <begin position="408"/>
        <end position="664"/>
    </location>
</feature>
<evidence type="ECO:0000313" key="4">
    <source>
        <dbReference type="EMBL" id="BAT28515.1"/>
    </source>
</evidence>
<evidence type="ECO:0000259" key="2">
    <source>
        <dbReference type="PROSITE" id="PS50883"/>
    </source>
</evidence>
<dbReference type="Gene3D" id="3.30.70.270">
    <property type="match status" value="1"/>
</dbReference>
<sequence length="666" mass="72695">MTLFLPGTLSAEPLASEPLVWADTGERRTGLSYQKKSPAPTSKGSLTAPARTSTSRRRIAGLESDLASSKAELERERECRRLIDAVSQTASAAMATDDALVLVLEATSRSIGAQFCAFYRREAQGFVHWLDVAIEDAASGKTMARLASACRHTIVRIDAEGAPDAIRQAAAEAAGLPIVTAMQVCAGGEVVALAQFFRPGRISAEDELPAILSQIGLQIGHIVERYDAKAALLAEGGHDALTCLPNRAAFTRRLEVALNSGRHDKALLFIDLDRFKLINDSLGHVVGDRLLQEIARRFEAALRDEPTFVMLGRFGGDEFTVLLRNLDDREAAMGVARRLQASIAGPIMIDQASIHTSASIGIAFLEEGLTEVNDVVRAADLAMYRAKSDGRASIGQYDDTLQKVARQRLALENAMRGAIAGRQFRCHYQPIVCLRTGRIQSFEGLVRWHNGPDTIVPPAEFIQVAEETGLIVSIGSLVMEECLQTLCRWDEEFEDGHRLGVSINVSPFQFLDPCFEERIIDTIRAARIDPRRVTLEITESGMIRYSNRVASFLRTLQAFGVGISIDDFGTGYSSLSALHTLPLDRLKIDKAFVANLSIASHGRQVIRTILDLSRNLGLDAVAEGVETAQAERMLRNMGCSLAQGYYYSRPVPLTGVAALIDRYGIL</sequence>
<dbReference type="CDD" id="cd01949">
    <property type="entry name" value="GGDEF"/>
    <property type="match status" value="1"/>
</dbReference>
<dbReference type="SUPFAM" id="SSF55073">
    <property type="entry name" value="Nucleotide cyclase"/>
    <property type="match status" value="1"/>
</dbReference>
<feature type="compositionally biased region" description="Polar residues" evidence="1">
    <location>
        <begin position="31"/>
        <end position="45"/>
    </location>
</feature>
<dbReference type="CDD" id="cd01948">
    <property type="entry name" value="EAL"/>
    <property type="match status" value="1"/>
</dbReference>
<proteinExistence type="predicted"/>
<feature type="region of interest" description="Disordered" evidence="1">
    <location>
        <begin position="29"/>
        <end position="58"/>
    </location>
</feature>
<dbReference type="InterPro" id="IPR000160">
    <property type="entry name" value="GGDEF_dom"/>
</dbReference>
<dbReference type="PROSITE" id="PS50887">
    <property type="entry name" value="GGDEF"/>
    <property type="match status" value="1"/>
</dbReference>
<name>A0A0P0Z385_9HYPH</name>
<accession>A0A0P0Z385</accession>
<dbReference type="PROSITE" id="PS50883">
    <property type="entry name" value="EAL"/>
    <property type="match status" value="1"/>
</dbReference>
<dbReference type="SUPFAM" id="SSF141868">
    <property type="entry name" value="EAL domain-like"/>
    <property type="match status" value="1"/>
</dbReference>
<dbReference type="PANTHER" id="PTHR33121">
    <property type="entry name" value="CYCLIC DI-GMP PHOSPHODIESTERASE PDEF"/>
    <property type="match status" value="1"/>
</dbReference>
<reference evidence="4" key="1">
    <citation type="journal article" date="2015" name="Proc. Natl. Acad. Sci. U.S.A.">
        <title>Bacterial clade with the ribosomal RNA operon on a small plasmid rather than the chromosome.</title>
        <authorList>
            <person name="Anda M."/>
            <person name="Ohtsubo Y."/>
            <person name="Okubo T."/>
            <person name="Sugawara M."/>
            <person name="Nagata Y."/>
            <person name="Tsuda M."/>
            <person name="Minamisawa K."/>
            <person name="Mitsui H."/>
        </authorList>
    </citation>
    <scope>NUCLEOTIDE SEQUENCE</scope>
    <source>
        <strain evidence="4">JCM 14755</strain>
    </source>
</reference>
<dbReference type="InterPro" id="IPR029787">
    <property type="entry name" value="Nucleotide_cyclase"/>
</dbReference>
<dbReference type="Pfam" id="PF00563">
    <property type="entry name" value="EAL"/>
    <property type="match status" value="1"/>
</dbReference>
<dbReference type="InterPro" id="IPR050706">
    <property type="entry name" value="Cyclic-di-GMP_PDE-like"/>
</dbReference>
<dbReference type="PANTHER" id="PTHR33121:SF70">
    <property type="entry name" value="SIGNALING PROTEIN YKOW"/>
    <property type="match status" value="1"/>
</dbReference>
<dbReference type="GO" id="GO:0071111">
    <property type="term" value="F:cyclic-guanylate-specific phosphodiesterase activity"/>
    <property type="evidence" value="ECO:0007669"/>
    <property type="project" value="InterPro"/>
</dbReference>
<evidence type="ECO:0000256" key="1">
    <source>
        <dbReference type="SAM" id="MobiDB-lite"/>
    </source>
</evidence>
<dbReference type="AlphaFoldDB" id="A0A0P0Z385"/>
<feature type="domain" description="GGDEF" evidence="3">
    <location>
        <begin position="263"/>
        <end position="399"/>
    </location>
</feature>
<evidence type="ECO:0000259" key="3">
    <source>
        <dbReference type="PROSITE" id="PS50887"/>
    </source>
</evidence>
<dbReference type="SMART" id="SM00267">
    <property type="entry name" value="GGDEF"/>
    <property type="match status" value="1"/>
</dbReference>
<dbReference type="SMART" id="SM00052">
    <property type="entry name" value="EAL"/>
    <property type="match status" value="1"/>
</dbReference>
<dbReference type="NCBIfam" id="TIGR00254">
    <property type="entry name" value="GGDEF"/>
    <property type="match status" value="1"/>
</dbReference>
<protein>
    <submittedName>
        <fullName evidence="4">Diguanylate cyclase GGDEF domain-containing protein</fullName>
    </submittedName>
</protein>
<organism evidence="4">
    <name type="scientific">Aureimonas frigidaquae</name>
    <dbReference type="NCBI Taxonomy" id="424757"/>
    <lineage>
        <taxon>Bacteria</taxon>
        <taxon>Pseudomonadati</taxon>
        <taxon>Pseudomonadota</taxon>
        <taxon>Alphaproteobacteria</taxon>
        <taxon>Hyphomicrobiales</taxon>
        <taxon>Aurantimonadaceae</taxon>
        <taxon>Aureimonas</taxon>
    </lineage>
</organism>
<dbReference type="Pfam" id="PF00990">
    <property type="entry name" value="GGDEF"/>
    <property type="match status" value="1"/>
</dbReference>
<dbReference type="InterPro" id="IPR043128">
    <property type="entry name" value="Rev_trsase/Diguanyl_cyclase"/>
</dbReference>
<dbReference type="EMBL" id="LC066377">
    <property type="protein sequence ID" value="BAT28515.1"/>
    <property type="molecule type" value="Genomic_DNA"/>
</dbReference>
<dbReference type="Gene3D" id="3.20.20.450">
    <property type="entry name" value="EAL domain"/>
    <property type="match status" value="1"/>
</dbReference>